<feature type="region of interest" description="Disordered" evidence="1">
    <location>
        <begin position="186"/>
        <end position="325"/>
    </location>
</feature>
<accession>A0A6J4JQJ4</accession>
<evidence type="ECO:0000313" key="2">
    <source>
        <dbReference type="EMBL" id="CAA9284837.1"/>
    </source>
</evidence>
<proteinExistence type="predicted"/>
<name>A0A6J4JQJ4_9PROT</name>
<feature type="region of interest" description="Disordered" evidence="1">
    <location>
        <begin position="1"/>
        <end position="109"/>
    </location>
</feature>
<feature type="compositionally biased region" description="Basic residues" evidence="1">
    <location>
        <begin position="68"/>
        <end position="78"/>
    </location>
</feature>
<feature type="compositionally biased region" description="Basic residues" evidence="1">
    <location>
        <begin position="284"/>
        <end position="302"/>
    </location>
</feature>
<feature type="compositionally biased region" description="Basic and acidic residues" evidence="1">
    <location>
        <begin position="8"/>
        <end position="19"/>
    </location>
</feature>
<feature type="compositionally biased region" description="Basic residues" evidence="1">
    <location>
        <begin position="40"/>
        <end position="51"/>
    </location>
</feature>
<evidence type="ECO:0000256" key="1">
    <source>
        <dbReference type="SAM" id="MobiDB-lite"/>
    </source>
</evidence>
<feature type="compositionally biased region" description="Basic residues" evidence="1">
    <location>
        <begin position="242"/>
        <end position="253"/>
    </location>
</feature>
<feature type="non-terminal residue" evidence="2">
    <location>
        <position position="325"/>
    </location>
</feature>
<dbReference type="AlphaFoldDB" id="A0A6J4JQJ4"/>
<feature type="compositionally biased region" description="Basic residues" evidence="1">
    <location>
        <begin position="260"/>
        <end position="271"/>
    </location>
</feature>
<feature type="compositionally biased region" description="Basic and acidic residues" evidence="1">
    <location>
        <begin position="304"/>
        <end position="325"/>
    </location>
</feature>
<dbReference type="EMBL" id="CADCTL010000305">
    <property type="protein sequence ID" value="CAA9284837.1"/>
    <property type="molecule type" value="Genomic_DNA"/>
</dbReference>
<feature type="non-terminal residue" evidence="2">
    <location>
        <position position="1"/>
    </location>
</feature>
<reference evidence="2" key="1">
    <citation type="submission" date="2020-02" db="EMBL/GenBank/DDBJ databases">
        <authorList>
            <person name="Meier V. D."/>
        </authorList>
    </citation>
    <scope>NUCLEOTIDE SEQUENCE</scope>
    <source>
        <strain evidence="2">AVDCRST_MAG04</strain>
    </source>
</reference>
<protein>
    <submittedName>
        <fullName evidence="2">BUG/TctC family periplasmic protein</fullName>
    </submittedName>
</protein>
<organism evidence="2">
    <name type="scientific">uncultured Acetobacteraceae bacterium</name>
    <dbReference type="NCBI Taxonomy" id="169975"/>
    <lineage>
        <taxon>Bacteria</taxon>
        <taxon>Pseudomonadati</taxon>
        <taxon>Pseudomonadota</taxon>
        <taxon>Alphaproteobacteria</taxon>
        <taxon>Acetobacterales</taxon>
        <taxon>Acetobacteraceae</taxon>
        <taxon>environmental samples</taxon>
    </lineage>
</organism>
<gene>
    <name evidence="2" type="ORF">AVDCRST_MAG04-4033</name>
</gene>
<sequence>EAALLPAEPRRGPGGDRRRPAGRRPGLPRPADPDGDAVAARRRHRHPRPRPRRTDGGVARPAGGGGQPRRRQRHHRHLGGGEGQAGRLHGPDGHGGHPRHQPGGATGAALRRAARLRAGAVAHHPAAQPLRASLRLGRLAAGVRRAGEGATGAVHLRVLGRGFHRAHGHGAVPAARRHPTHACALPGRGAGRFRPRRGAGAGHLHRAADGEPDGAAGTAALPGHRRGDASAGAARPADLRRVRLCRRQRRRVVRPGGAGRRARRRAFRGPRRGGGSAQGAFRPRANRRHRPGRGGRRRRGPRAAHAERDRDVAAGRQSREHRGGV</sequence>